<evidence type="ECO:0000256" key="1">
    <source>
        <dbReference type="ARBA" id="ARBA00023015"/>
    </source>
</evidence>
<comment type="caution">
    <text evidence="5">The sequence shown here is derived from an EMBL/GenBank/DDBJ whole genome shotgun (WGS) entry which is preliminary data.</text>
</comment>
<keyword evidence="2" id="KW-0804">Transcription</keyword>
<dbReference type="Proteomes" id="UP001596432">
    <property type="component" value="Unassembled WGS sequence"/>
</dbReference>
<dbReference type="AlphaFoldDB" id="A0ABD5XZ53"/>
<dbReference type="InterPro" id="IPR007050">
    <property type="entry name" value="HTH_bacterioopsin"/>
</dbReference>
<organism evidence="5 6">
    <name type="scientific">Halosimplex aquaticum</name>
    <dbReference type="NCBI Taxonomy" id="3026162"/>
    <lineage>
        <taxon>Archaea</taxon>
        <taxon>Methanobacteriati</taxon>
        <taxon>Methanobacteriota</taxon>
        <taxon>Stenosarchaea group</taxon>
        <taxon>Halobacteria</taxon>
        <taxon>Halobacteriales</taxon>
        <taxon>Haloarculaceae</taxon>
        <taxon>Halosimplex</taxon>
    </lineage>
</organism>
<dbReference type="PANTHER" id="PTHR34236">
    <property type="entry name" value="DIMETHYL SULFOXIDE REDUCTASE TRANSCRIPTIONAL ACTIVATOR"/>
    <property type="match status" value="1"/>
</dbReference>
<evidence type="ECO:0000259" key="4">
    <source>
        <dbReference type="Pfam" id="PF15915"/>
    </source>
</evidence>
<dbReference type="SUPFAM" id="SSF88659">
    <property type="entry name" value="Sigma3 and sigma4 domains of RNA polymerase sigma factors"/>
    <property type="match status" value="1"/>
</dbReference>
<evidence type="ECO:0000256" key="2">
    <source>
        <dbReference type="ARBA" id="ARBA00023163"/>
    </source>
</evidence>
<dbReference type="Pfam" id="PF04967">
    <property type="entry name" value="HTH_10"/>
    <property type="match status" value="1"/>
</dbReference>
<feature type="domain" description="Bacterioopsin transcriptional activator GAF and HTH associated" evidence="4">
    <location>
        <begin position="6"/>
        <end position="141"/>
    </location>
</feature>
<dbReference type="GeneID" id="78820718"/>
<dbReference type="RefSeq" id="WP_274325986.1">
    <property type="nucleotide sequence ID" value="NZ_CP118158.1"/>
</dbReference>
<feature type="domain" description="HTH bat-type" evidence="3">
    <location>
        <begin position="157"/>
        <end position="206"/>
    </location>
</feature>
<evidence type="ECO:0000313" key="6">
    <source>
        <dbReference type="Proteomes" id="UP001596432"/>
    </source>
</evidence>
<keyword evidence="1" id="KW-0805">Transcription regulation</keyword>
<sequence length="221" mass="24144">MTVIGEFTVPAGAFLLGDALGSVDGTVTVERMVVDGGQVVTPYVWVATGDFEAFESALRGDASVGEFAVVERHEDESLYRIEWDSDHTDLFAALDGVAATVLNAEGRDGVWVLRAMFSDRGAVSTFDDRFCATHEGVKLDRLYRYEDPSSYGKYEVTEKQRAALTAARDAGYFAVPRECSLQDVADELGISRNAASARLRRGQDALVGNTLDHDHRDLRPS</sequence>
<dbReference type="PANTHER" id="PTHR34236:SF1">
    <property type="entry name" value="DIMETHYL SULFOXIDE REDUCTASE TRANSCRIPTIONAL ACTIVATOR"/>
    <property type="match status" value="1"/>
</dbReference>
<dbReference type="Pfam" id="PF15915">
    <property type="entry name" value="BAT"/>
    <property type="match status" value="1"/>
</dbReference>
<evidence type="ECO:0000313" key="5">
    <source>
        <dbReference type="EMBL" id="MFC7140430.1"/>
    </source>
</evidence>
<reference evidence="5 6" key="1">
    <citation type="journal article" date="2019" name="Int. J. Syst. Evol. Microbiol.">
        <title>The Global Catalogue of Microorganisms (GCM) 10K type strain sequencing project: providing services to taxonomists for standard genome sequencing and annotation.</title>
        <authorList>
            <consortium name="The Broad Institute Genomics Platform"/>
            <consortium name="The Broad Institute Genome Sequencing Center for Infectious Disease"/>
            <person name="Wu L."/>
            <person name="Ma J."/>
        </authorList>
    </citation>
    <scope>NUCLEOTIDE SEQUENCE [LARGE SCALE GENOMIC DNA]</scope>
    <source>
        <strain evidence="5 6">XZYJT29</strain>
    </source>
</reference>
<dbReference type="InterPro" id="IPR013324">
    <property type="entry name" value="RNA_pol_sigma_r3/r4-like"/>
</dbReference>
<keyword evidence="6" id="KW-1185">Reference proteome</keyword>
<dbReference type="InterPro" id="IPR031803">
    <property type="entry name" value="BAT_GAF/HTH-assoc"/>
</dbReference>
<accession>A0ABD5XZ53</accession>
<name>A0ABD5XZ53_9EURY</name>
<gene>
    <name evidence="5" type="ORF">ACFQMA_11390</name>
</gene>
<dbReference type="EMBL" id="JBHTAS010000001">
    <property type="protein sequence ID" value="MFC7140430.1"/>
    <property type="molecule type" value="Genomic_DNA"/>
</dbReference>
<proteinExistence type="predicted"/>
<protein>
    <submittedName>
        <fullName evidence="5">Helix-turn-helix domain-containing protein</fullName>
    </submittedName>
</protein>
<evidence type="ECO:0000259" key="3">
    <source>
        <dbReference type="Pfam" id="PF04967"/>
    </source>
</evidence>